<proteinExistence type="inferred from homology"/>
<organism evidence="4 5">
    <name type="scientific">Actinomyces lilanjuaniae</name>
    <dbReference type="NCBI Taxonomy" id="2321394"/>
    <lineage>
        <taxon>Bacteria</taxon>
        <taxon>Bacillati</taxon>
        <taxon>Actinomycetota</taxon>
        <taxon>Actinomycetes</taxon>
        <taxon>Actinomycetales</taxon>
        <taxon>Actinomycetaceae</taxon>
        <taxon>Actinomyces</taxon>
    </lineage>
</organism>
<dbReference type="SUPFAM" id="SSF46785">
    <property type="entry name" value="Winged helix' DNA-binding domain"/>
    <property type="match status" value="1"/>
</dbReference>
<dbReference type="Pfam" id="PF00480">
    <property type="entry name" value="ROK"/>
    <property type="match status" value="1"/>
</dbReference>
<dbReference type="SUPFAM" id="SSF53067">
    <property type="entry name" value="Actin-like ATPase domain"/>
    <property type="match status" value="2"/>
</dbReference>
<dbReference type="InterPro" id="IPR000600">
    <property type="entry name" value="ROK"/>
</dbReference>
<sequence>MEYGQGVSQKLRRPGGRTLVRPTSAASPAPPSRLPSRRRAASASQSSLRDTNLALVAQHVFASPAPLSRADVAAATGMTRSTASRLVDALVAAHLLAELPPAASSGPGRPAVPLVPARGTVAALGLEVNVSRMAVRAIDLSGAVLAERVVHADLAGSDPTATLSRLADLMEQVLEAPALARARLAGAALALPGLVSEGTLLRAPNLGWSGVAPATRLASRLDPVGGRLLVGNEADFGALVAARTRPGAQAQTHDFIYLSGENGIGAGLVRDGVVIHGSAGFAGEVGHVQVAPDGPECGCGNRGCLERYAGRRVILTGAGLGEDASPDQLVRAWQEGREEARASVSAAAHALAVALSAAINILDIPAVVLGGHLAPLTEVLRPELEPELSRRVLASPWSPPRVLPAPSDETPGATGAAWAVLEGVVANPAEWV</sequence>
<dbReference type="InterPro" id="IPR036390">
    <property type="entry name" value="WH_DNA-bd_sf"/>
</dbReference>
<dbReference type="PANTHER" id="PTHR18964:SF149">
    <property type="entry name" value="BIFUNCTIONAL UDP-N-ACETYLGLUCOSAMINE 2-EPIMERASE_N-ACETYLMANNOSAMINE KINASE"/>
    <property type="match status" value="1"/>
</dbReference>
<dbReference type="InterPro" id="IPR036388">
    <property type="entry name" value="WH-like_DNA-bd_sf"/>
</dbReference>
<gene>
    <name evidence="4" type="ORF">D5R93_02915</name>
</gene>
<dbReference type="Gene3D" id="3.30.420.40">
    <property type="match status" value="2"/>
</dbReference>
<evidence type="ECO:0000256" key="1">
    <source>
        <dbReference type="ARBA" id="ARBA00006479"/>
    </source>
</evidence>
<dbReference type="Proteomes" id="UP000273001">
    <property type="component" value="Chromosome"/>
</dbReference>
<dbReference type="PANTHER" id="PTHR18964">
    <property type="entry name" value="ROK (REPRESSOR, ORF, KINASE) FAMILY"/>
    <property type="match status" value="1"/>
</dbReference>
<evidence type="ECO:0000259" key="3">
    <source>
        <dbReference type="Pfam" id="PF09339"/>
    </source>
</evidence>
<dbReference type="InterPro" id="IPR005471">
    <property type="entry name" value="Tscrpt_reg_IclR_N"/>
</dbReference>
<dbReference type="InterPro" id="IPR043129">
    <property type="entry name" value="ATPase_NBD"/>
</dbReference>
<accession>A0ABN5PQ76</accession>
<feature type="domain" description="HTH iclR-type" evidence="3">
    <location>
        <begin position="63"/>
        <end position="96"/>
    </location>
</feature>
<evidence type="ECO:0000256" key="2">
    <source>
        <dbReference type="SAM" id="MobiDB-lite"/>
    </source>
</evidence>
<protein>
    <submittedName>
        <fullName evidence="4">ROK family protein</fullName>
    </submittedName>
</protein>
<dbReference type="Gene3D" id="1.10.10.10">
    <property type="entry name" value="Winged helix-like DNA-binding domain superfamily/Winged helix DNA-binding domain"/>
    <property type="match status" value="1"/>
</dbReference>
<evidence type="ECO:0000313" key="5">
    <source>
        <dbReference type="Proteomes" id="UP000273001"/>
    </source>
</evidence>
<comment type="similarity">
    <text evidence="1">Belongs to the ROK (NagC/XylR) family.</text>
</comment>
<dbReference type="Pfam" id="PF09339">
    <property type="entry name" value="HTH_IclR"/>
    <property type="match status" value="1"/>
</dbReference>
<name>A0ABN5PQ76_9ACTO</name>
<feature type="region of interest" description="Disordered" evidence="2">
    <location>
        <begin position="1"/>
        <end position="45"/>
    </location>
</feature>
<evidence type="ECO:0000313" key="4">
    <source>
        <dbReference type="EMBL" id="AYD89267.1"/>
    </source>
</evidence>
<keyword evidence="5" id="KW-1185">Reference proteome</keyword>
<reference evidence="4 5" key="1">
    <citation type="submission" date="2018-09" db="EMBL/GenBank/DDBJ databases">
        <authorList>
            <person name="Li J."/>
        </authorList>
    </citation>
    <scope>NUCLEOTIDE SEQUENCE [LARGE SCALE GENOMIC DNA]</scope>
    <source>
        <strain evidence="4 5">2129</strain>
    </source>
</reference>
<dbReference type="EMBL" id="CP032514">
    <property type="protein sequence ID" value="AYD89267.1"/>
    <property type="molecule type" value="Genomic_DNA"/>
</dbReference>